<organism evidence="2 3">
    <name type="scientific">Streptomyces sviceus (strain ATCC 29083 / DSM 924 / JCM 4929 / NBRC 13980 / NCIMB 11184 / NRRL 5439 / UC 5370)</name>
    <dbReference type="NCBI Taxonomy" id="463191"/>
    <lineage>
        <taxon>Bacteria</taxon>
        <taxon>Bacillati</taxon>
        <taxon>Actinomycetota</taxon>
        <taxon>Actinomycetes</taxon>
        <taxon>Kitasatosporales</taxon>
        <taxon>Streptomycetaceae</taxon>
        <taxon>Streptomyces</taxon>
    </lineage>
</organism>
<reference evidence="2" key="1">
    <citation type="submission" date="2009-10" db="EMBL/GenBank/DDBJ databases">
        <title>The genome sequence of Streptomyces sviceus strain ATCC 29083.</title>
        <authorList>
            <consortium name="The Broad Institute Genome Sequencing Platform"/>
            <consortium name="Broad Institute Microbial Sequencing Center"/>
            <person name="Fischbach M."/>
            <person name="Godfrey P."/>
            <person name="Ward D."/>
            <person name="Young S."/>
            <person name="Zeng Q."/>
            <person name="Koehrsen M."/>
            <person name="Alvarado L."/>
            <person name="Berlin A.M."/>
            <person name="Bochicchio J."/>
            <person name="Borenstein D."/>
            <person name="Chapman S.B."/>
            <person name="Chen Z."/>
            <person name="Engels R."/>
            <person name="Freedman E."/>
            <person name="Gellesch M."/>
            <person name="Goldberg J."/>
            <person name="Griggs A."/>
            <person name="Gujja S."/>
            <person name="Heilman E.R."/>
            <person name="Heiman D.I."/>
            <person name="Hepburn T.A."/>
            <person name="Howarth C."/>
            <person name="Jen D."/>
            <person name="Larson L."/>
            <person name="Lewis B."/>
            <person name="Mehta T."/>
            <person name="Park D."/>
            <person name="Pearson M."/>
            <person name="Richards J."/>
            <person name="Roberts A."/>
            <person name="Saif S."/>
            <person name="Shea T.D."/>
            <person name="Shenoy N."/>
            <person name="Sisk P."/>
            <person name="Stolte C."/>
            <person name="Sykes S.N."/>
            <person name="Thomson T."/>
            <person name="Walk T."/>
            <person name="White J."/>
            <person name="Yandava C."/>
            <person name="Straight P."/>
            <person name="Clardy J."/>
            <person name="Hung D."/>
            <person name="Kolter R."/>
            <person name="Mekalanos J."/>
            <person name="Walker S."/>
            <person name="Walsh C.T."/>
            <person name="Wieland-Brown L.C."/>
            <person name="Haas B."/>
            <person name="Nusbaum C."/>
            <person name="Birren B."/>
        </authorList>
    </citation>
    <scope>NUCLEOTIDE SEQUENCE [LARGE SCALE GENOMIC DNA]</scope>
    <source>
        <strain evidence="2">ATCC 29083</strain>
    </source>
</reference>
<sequence length="63" mass="6874">MRDATNLESFWTDSGHVPPPPPEYTSGTAQVWFDWQLLIGATTSICCEQATSATLAFEVLGRA</sequence>
<evidence type="ECO:0000256" key="1">
    <source>
        <dbReference type="SAM" id="MobiDB-lite"/>
    </source>
</evidence>
<keyword evidence="3" id="KW-1185">Reference proteome</keyword>
<feature type="compositionally biased region" description="Polar residues" evidence="1">
    <location>
        <begin position="1"/>
        <end position="12"/>
    </location>
</feature>
<feature type="region of interest" description="Disordered" evidence="1">
    <location>
        <begin position="1"/>
        <end position="22"/>
    </location>
</feature>
<evidence type="ECO:0000313" key="3">
    <source>
        <dbReference type="Proteomes" id="UP000002785"/>
    </source>
</evidence>
<proteinExistence type="predicted"/>
<dbReference type="HOGENOM" id="CLU_2884192_0_0_11"/>
<protein>
    <submittedName>
        <fullName evidence="2">Uncharacterized protein</fullName>
    </submittedName>
</protein>
<evidence type="ECO:0000313" key="2">
    <source>
        <dbReference type="EMBL" id="EDY56878.1"/>
    </source>
</evidence>
<name>B5HVM3_STRX2</name>
<dbReference type="EMBL" id="CM000951">
    <property type="protein sequence ID" value="EDY56878.1"/>
    <property type="molecule type" value="Genomic_DNA"/>
</dbReference>
<accession>B5HVM3</accession>
<gene>
    <name evidence="2" type="ORF">SSEG_03458</name>
</gene>
<dbReference type="Proteomes" id="UP000002785">
    <property type="component" value="Chromosome"/>
</dbReference>
<dbReference type="AlphaFoldDB" id="B5HVM3"/>